<accession>A0A699JXB0</accession>
<evidence type="ECO:0000256" key="1">
    <source>
        <dbReference type="SAM" id="MobiDB-lite"/>
    </source>
</evidence>
<sequence>MFDEYFNPSPSVVSLVSAAAAPRPTDPADTPSSTTIDQDTPYPNNDPIFSVLIPEPNSKESSSRDVIPNSMHSVNQPPEHINKWSKDHPFDNIIGNPSRHVSTKHQL</sequence>
<feature type="compositionally biased region" description="Low complexity" evidence="1">
    <location>
        <begin position="18"/>
        <end position="35"/>
    </location>
</feature>
<name>A0A699JXB0_TANCI</name>
<feature type="region of interest" description="Disordered" evidence="1">
    <location>
        <begin position="18"/>
        <end position="107"/>
    </location>
</feature>
<evidence type="ECO:0008006" key="3">
    <source>
        <dbReference type="Google" id="ProtNLM"/>
    </source>
</evidence>
<evidence type="ECO:0000313" key="2">
    <source>
        <dbReference type="EMBL" id="GFA63144.1"/>
    </source>
</evidence>
<protein>
    <recommendedName>
        <fullName evidence="3">Integrase, catalytic region, zinc finger, CCHC-type, peptidase aspartic, catalytic</fullName>
    </recommendedName>
</protein>
<dbReference type="EMBL" id="BKCJ010458578">
    <property type="protein sequence ID" value="GFA63144.1"/>
    <property type="molecule type" value="Genomic_DNA"/>
</dbReference>
<organism evidence="2">
    <name type="scientific">Tanacetum cinerariifolium</name>
    <name type="common">Dalmatian daisy</name>
    <name type="synonym">Chrysanthemum cinerariifolium</name>
    <dbReference type="NCBI Taxonomy" id="118510"/>
    <lineage>
        <taxon>Eukaryota</taxon>
        <taxon>Viridiplantae</taxon>
        <taxon>Streptophyta</taxon>
        <taxon>Embryophyta</taxon>
        <taxon>Tracheophyta</taxon>
        <taxon>Spermatophyta</taxon>
        <taxon>Magnoliopsida</taxon>
        <taxon>eudicotyledons</taxon>
        <taxon>Gunneridae</taxon>
        <taxon>Pentapetalae</taxon>
        <taxon>asterids</taxon>
        <taxon>campanulids</taxon>
        <taxon>Asterales</taxon>
        <taxon>Asteraceae</taxon>
        <taxon>Asteroideae</taxon>
        <taxon>Anthemideae</taxon>
        <taxon>Anthemidinae</taxon>
        <taxon>Tanacetum</taxon>
    </lineage>
</organism>
<proteinExistence type="predicted"/>
<feature type="compositionally biased region" description="Basic and acidic residues" evidence="1">
    <location>
        <begin position="80"/>
        <end position="90"/>
    </location>
</feature>
<comment type="caution">
    <text evidence="2">The sequence shown here is derived from an EMBL/GenBank/DDBJ whole genome shotgun (WGS) entry which is preliminary data.</text>
</comment>
<dbReference type="AlphaFoldDB" id="A0A699JXB0"/>
<gene>
    <name evidence="2" type="ORF">Tci_635116</name>
</gene>
<reference evidence="2" key="1">
    <citation type="journal article" date="2019" name="Sci. Rep.">
        <title>Draft genome of Tanacetum cinerariifolium, the natural source of mosquito coil.</title>
        <authorList>
            <person name="Yamashiro T."/>
            <person name="Shiraishi A."/>
            <person name="Satake H."/>
            <person name="Nakayama K."/>
        </authorList>
    </citation>
    <scope>NUCLEOTIDE SEQUENCE</scope>
</reference>